<comment type="catalytic activity">
    <reaction evidence="9 10 11">
        <text>adenosine(37) in tRNA + dimethylallyl diphosphate = N(6)-dimethylallyladenosine(37) in tRNA + diphosphate</text>
        <dbReference type="Rhea" id="RHEA:26482"/>
        <dbReference type="Rhea" id="RHEA-COMP:10162"/>
        <dbReference type="Rhea" id="RHEA-COMP:10375"/>
        <dbReference type="ChEBI" id="CHEBI:33019"/>
        <dbReference type="ChEBI" id="CHEBI:57623"/>
        <dbReference type="ChEBI" id="CHEBI:74411"/>
        <dbReference type="ChEBI" id="CHEBI:74415"/>
        <dbReference type="EC" id="2.5.1.75"/>
    </reaction>
</comment>
<feature type="site" description="Interaction with substrate tRNA" evidence="10">
    <location>
        <position position="242"/>
    </location>
</feature>
<evidence type="ECO:0000256" key="14">
    <source>
        <dbReference type="SAM" id="MobiDB-lite"/>
    </source>
</evidence>
<dbReference type="Gene3D" id="3.40.50.300">
    <property type="entry name" value="P-loop containing nucleotide triphosphate hydrolases"/>
    <property type="match status" value="1"/>
</dbReference>
<sequence length="424" mass="44978">MGLHADHVGKLIDALLADHGRIHISQEQPFPARRGVLHEDIHRRTGKCRADPVRDSPVVDRVGRCERDVDGDAGIERHGRPGIGQDGRRGLDDSGCHGRAGRIGSKGDDVSQAADPAQRGKAKAVLIAGPTASGKSALALALAERFGGVVINADSMQVYRDLQVITARPGPGDMAGVPHRLYGTVDGAVNFSVARWLQAALAEIAAAEAEGLLPILIGGTGLYFKALTQGISDIPPVPDEVRQTLRAEAEGLAAPALHARLAALDPVTAARLRPNDPQRTLRALEVFIATGRPLAHWQEDGRSAPALPVGQCVAAFLTVERSVLRQRIDDRFVAMMTTGALDEVAALASRRLDPALPVMRAHGVPGLIAHLGGEMSLADAIARGQKDTRAYAKRQETWFRHQMAGFVALAPDTALAALTTALQD</sequence>
<keyword evidence="4 10" id="KW-0808">Transferase</keyword>
<keyword evidence="6 10" id="KW-0547">Nucleotide-binding</keyword>
<dbReference type="NCBIfam" id="TIGR00174">
    <property type="entry name" value="miaA"/>
    <property type="match status" value="1"/>
</dbReference>
<feature type="region of interest" description="Interaction with substrate tRNA" evidence="10">
    <location>
        <begin position="154"/>
        <end position="157"/>
    </location>
</feature>
<dbReference type="AlphaFoldDB" id="A0A4D7B6G4"/>
<proteinExistence type="inferred from homology"/>
<evidence type="ECO:0000256" key="7">
    <source>
        <dbReference type="ARBA" id="ARBA00022840"/>
    </source>
</evidence>
<dbReference type="GO" id="GO:0006400">
    <property type="term" value="P:tRNA modification"/>
    <property type="evidence" value="ECO:0007669"/>
    <property type="project" value="TreeGrafter"/>
</dbReference>
<dbReference type="Proteomes" id="UP000298781">
    <property type="component" value="Chromosome"/>
</dbReference>
<comment type="similarity">
    <text evidence="3 10 13">Belongs to the IPP transferase family.</text>
</comment>
<evidence type="ECO:0000256" key="5">
    <source>
        <dbReference type="ARBA" id="ARBA00022694"/>
    </source>
</evidence>
<evidence type="ECO:0000256" key="13">
    <source>
        <dbReference type="RuleBase" id="RU003785"/>
    </source>
</evidence>
<dbReference type="GO" id="GO:0005524">
    <property type="term" value="F:ATP binding"/>
    <property type="evidence" value="ECO:0007669"/>
    <property type="project" value="UniProtKB-UniRule"/>
</dbReference>
<dbReference type="Gene3D" id="1.10.20.140">
    <property type="match status" value="1"/>
</dbReference>
<evidence type="ECO:0000256" key="11">
    <source>
        <dbReference type="RuleBase" id="RU003783"/>
    </source>
</evidence>
<dbReference type="FunFam" id="1.10.20.140:FF:000001">
    <property type="entry name" value="tRNA dimethylallyltransferase"/>
    <property type="match status" value="1"/>
</dbReference>
<keyword evidence="5 10" id="KW-0819">tRNA processing</keyword>
<dbReference type="SUPFAM" id="SSF52540">
    <property type="entry name" value="P-loop containing nucleoside triphosphate hydrolases"/>
    <property type="match status" value="2"/>
</dbReference>
<dbReference type="PANTHER" id="PTHR11088:SF60">
    <property type="entry name" value="TRNA DIMETHYLALLYLTRANSFERASE"/>
    <property type="match status" value="1"/>
</dbReference>
<dbReference type="EC" id="2.5.1.75" evidence="10"/>
<evidence type="ECO:0000256" key="9">
    <source>
        <dbReference type="ARBA" id="ARBA00049563"/>
    </source>
</evidence>
<comment type="subunit">
    <text evidence="10">Monomer.</text>
</comment>
<dbReference type="InterPro" id="IPR018022">
    <property type="entry name" value="IPT"/>
</dbReference>
<dbReference type="OrthoDB" id="9776390at2"/>
<evidence type="ECO:0000256" key="10">
    <source>
        <dbReference type="HAMAP-Rule" id="MF_00185"/>
    </source>
</evidence>
<evidence type="ECO:0000256" key="3">
    <source>
        <dbReference type="ARBA" id="ARBA00005842"/>
    </source>
</evidence>
<keyword evidence="16" id="KW-1185">Reference proteome</keyword>
<dbReference type="InterPro" id="IPR039657">
    <property type="entry name" value="Dimethylallyltransferase"/>
</dbReference>
<evidence type="ECO:0000256" key="8">
    <source>
        <dbReference type="ARBA" id="ARBA00022842"/>
    </source>
</evidence>
<feature type="binding site" evidence="10">
    <location>
        <begin position="129"/>
        <end position="136"/>
    </location>
    <ligand>
        <name>ATP</name>
        <dbReference type="ChEBI" id="CHEBI:30616"/>
    </ligand>
</feature>
<feature type="region of interest" description="Interaction with substrate tRNA" evidence="10">
    <location>
        <begin position="278"/>
        <end position="282"/>
    </location>
</feature>
<dbReference type="HAMAP" id="MF_00185">
    <property type="entry name" value="IPP_trans"/>
    <property type="match status" value="1"/>
</dbReference>
<keyword evidence="8 10" id="KW-0460">Magnesium</keyword>
<keyword evidence="7 10" id="KW-0067">ATP-binding</keyword>
<feature type="site" description="Interaction with substrate tRNA" evidence="10">
    <location>
        <position position="220"/>
    </location>
</feature>
<protein>
    <recommendedName>
        <fullName evidence="10">tRNA dimethylallyltransferase</fullName>
        <ecNumber evidence="10">2.5.1.75</ecNumber>
    </recommendedName>
    <alternativeName>
        <fullName evidence="10">Dimethylallyl diphosphate:tRNA dimethylallyltransferase</fullName>
        <shortName evidence="10">DMAPP:tRNA dimethylallyltransferase</shortName>
        <shortName evidence="10">DMATase</shortName>
    </alternativeName>
    <alternativeName>
        <fullName evidence="10">Isopentenyl-diphosphate:tRNA isopentenyltransferase</fullName>
        <shortName evidence="10">IPP transferase</shortName>
        <shortName evidence="10">IPPT</shortName>
        <shortName evidence="10">IPTase</shortName>
    </alternativeName>
</protein>
<reference evidence="15 16" key="1">
    <citation type="submission" date="2019-04" db="EMBL/GenBank/DDBJ databases">
        <title>Phreatobacter aquaticus sp. nov.</title>
        <authorList>
            <person name="Choi A."/>
        </authorList>
    </citation>
    <scope>NUCLEOTIDE SEQUENCE [LARGE SCALE GENOMIC DNA]</scope>
    <source>
        <strain evidence="15 16">KCTC 52518</strain>
    </source>
</reference>
<dbReference type="InterPro" id="IPR027417">
    <property type="entry name" value="P-loop_NTPase"/>
</dbReference>
<evidence type="ECO:0000256" key="12">
    <source>
        <dbReference type="RuleBase" id="RU003784"/>
    </source>
</evidence>
<dbReference type="KEGG" id="pstg:E8M01_22075"/>
<dbReference type="Pfam" id="PF01715">
    <property type="entry name" value="IPPT"/>
    <property type="match status" value="1"/>
</dbReference>
<dbReference type="GO" id="GO:0052381">
    <property type="term" value="F:tRNA dimethylallyltransferase activity"/>
    <property type="evidence" value="ECO:0007669"/>
    <property type="project" value="UniProtKB-UniRule"/>
</dbReference>
<comment type="caution">
    <text evidence="10">Lacks conserved residue(s) required for the propagation of feature annotation.</text>
</comment>
<feature type="compositionally biased region" description="Basic and acidic residues" evidence="14">
    <location>
        <begin position="86"/>
        <end position="96"/>
    </location>
</feature>
<comment type="cofactor">
    <cofactor evidence="1 10">
        <name>Mg(2+)</name>
        <dbReference type="ChEBI" id="CHEBI:18420"/>
    </cofactor>
</comment>
<feature type="binding site" evidence="10">
    <location>
        <begin position="131"/>
        <end position="136"/>
    </location>
    <ligand>
        <name>substrate</name>
    </ligand>
</feature>
<evidence type="ECO:0000256" key="1">
    <source>
        <dbReference type="ARBA" id="ARBA00001946"/>
    </source>
</evidence>
<dbReference type="EMBL" id="CP039690">
    <property type="protein sequence ID" value="QCI66685.1"/>
    <property type="molecule type" value="Genomic_DNA"/>
</dbReference>
<name>A0A4D7B6G4_9HYPH</name>
<evidence type="ECO:0000256" key="2">
    <source>
        <dbReference type="ARBA" id="ARBA00003213"/>
    </source>
</evidence>
<comment type="function">
    <text evidence="2 10 12">Catalyzes the transfer of a dimethylallyl group onto the adenine at position 37 in tRNAs that read codons beginning with uridine, leading to the formation of N6-(dimethylallyl)adenosine (i(6)A).</text>
</comment>
<evidence type="ECO:0000313" key="16">
    <source>
        <dbReference type="Proteomes" id="UP000298781"/>
    </source>
</evidence>
<evidence type="ECO:0000313" key="15">
    <source>
        <dbReference type="EMBL" id="QCI66685.1"/>
    </source>
</evidence>
<organism evidence="15 16">
    <name type="scientific">Phreatobacter stygius</name>
    <dbReference type="NCBI Taxonomy" id="1940610"/>
    <lineage>
        <taxon>Bacteria</taxon>
        <taxon>Pseudomonadati</taxon>
        <taxon>Pseudomonadota</taxon>
        <taxon>Alphaproteobacteria</taxon>
        <taxon>Hyphomicrobiales</taxon>
        <taxon>Phreatobacteraceae</taxon>
        <taxon>Phreatobacter</taxon>
    </lineage>
</organism>
<dbReference type="PANTHER" id="PTHR11088">
    <property type="entry name" value="TRNA DIMETHYLALLYLTRANSFERASE"/>
    <property type="match status" value="1"/>
</dbReference>
<accession>A0A4D7B6G4</accession>
<gene>
    <name evidence="10 15" type="primary">miaA</name>
    <name evidence="15" type="ORF">E8M01_22075</name>
</gene>
<evidence type="ECO:0000256" key="4">
    <source>
        <dbReference type="ARBA" id="ARBA00022679"/>
    </source>
</evidence>
<evidence type="ECO:0000256" key="6">
    <source>
        <dbReference type="ARBA" id="ARBA00022741"/>
    </source>
</evidence>
<feature type="region of interest" description="Disordered" evidence="14">
    <location>
        <begin position="71"/>
        <end position="116"/>
    </location>
</feature>